<gene>
    <name evidence="1" type="ORF">OP8BY_0064</name>
</gene>
<evidence type="ECO:0000313" key="2">
    <source>
        <dbReference type="Proteomes" id="UP000257323"/>
    </source>
</evidence>
<accession>A0A3E2BLQ2</accession>
<proteinExistence type="predicted"/>
<evidence type="ECO:0000313" key="1">
    <source>
        <dbReference type="EMBL" id="RFT15689.1"/>
    </source>
</evidence>
<dbReference type="EMBL" id="QUAH01000007">
    <property type="protein sequence ID" value="RFT15689.1"/>
    <property type="molecule type" value="Genomic_DNA"/>
</dbReference>
<dbReference type="AlphaFoldDB" id="A0A3E2BLQ2"/>
<organism evidence="1 2">
    <name type="scientific">Candidatus Saccharicenans subterraneus</name>
    <dbReference type="NCBI Taxonomy" id="2508984"/>
    <lineage>
        <taxon>Bacteria</taxon>
        <taxon>Candidatus Aminicenantota</taxon>
        <taxon>Candidatus Aminicenantia</taxon>
        <taxon>Candidatus Aminicenantales</taxon>
        <taxon>Candidatus Saccharicenantaceae</taxon>
        <taxon>Candidatus Saccharicenans</taxon>
    </lineage>
</organism>
<sequence>MTRLNISNKTLILKPLGRLSANKRIVQKPQANFFCQKLTEHILSPS</sequence>
<name>A0A3E2BLQ2_9BACT</name>
<comment type="caution">
    <text evidence="1">The sequence shown here is derived from an EMBL/GenBank/DDBJ whole genome shotgun (WGS) entry which is preliminary data.</text>
</comment>
<protein>
    <submittedName>
        <fullName evidence="1">Uncharacterized protein</fullName>
    </submittedName>
</protein>
<dbReference type="Proteomes" id="UP000257323">
    <property type="component" value="Unassembled WGS sequence"/>
</dbReference>
<reference evidence="1 2" key="1">
    <citation type="submission" date="2018-08" db="EMBL/GenBank/DDBJ databases">
        <title>Genome analysis of the thermophilic bacterium of the candidate phylum Aminicenantes from deep subsurface aquifer revealed its physiology and ecological role.</title>
        <authorList>
            <person name="Kadnikov V.V."/>
            <person name="Mardanov A.V."/>
            <person name="Beletsky A.V."/>
            <person name="Karnachuk O.V."/>
            <person name="Ravin N.V."/>
        </authorList>
    </citation>
    <scope>NUCLEOTIDE SEQUENCE [LARGE SCALE GENOMIC DNA]</scope>
    <source>
        <strain evidence="1">BY38</strain>
    </source>
</reference>